<keyword evidence="2" id="KW-0732">Signal</keyword>
<feature type="compositionally biased region" description="Basic and acidic residues" evidence="1">
    <location>
        <begin position="118"/>
        <end position="130"/>
    </location>
</feature>
<feature type="chain" id="PRO_5002356740" description="Phytocyanin domain-containing protein" evidence="2">
    <location>
        <begin position="23"/>
        <end position="156"/>
    </location>
</feature>
<dbReference type="EnsemblPlants" id="OMERI03G29170.1">
    <property type="protein sequence ID" value="OMERI03G29170.1"/>
    <property type="gene ID" value="OMERI03G29170"/>
</dbReference>
<evidence type="ECO:0000256" key="1">
    <source>
        <dbReference type="SAM" id="MobiDB-lite"/>
    </source>
</evidence>
<keyword evidence="4" id="KW-1185">Reference proteome</keyword>
<evidence type="ECO:0000313" key="3">
    <source>
        <dbReference type="EnsemblPlants" id="OMERI03G29170.1"/>
    </source>
</evidence>
<dbReference type="Proteomes" id="UP000008021">
    <property type="component" value="Chromosome 3"/>
</dbReference>
<dbReference type="AlphaFoldDB" id="A0A0E0D5W8"/>
<evidence type="ECO:0008006" key="5">
    <source>
        <dbReference type="Google" id="ProtNLM"/>
    </source>
</evidence>
<accession>A0A0E0D5W8</accession>
<feature type="signal peptide" evidence="2">
    <location>
        <begin position="1"/>
        <end position="22"/>
    </location>
</feature>
<feature type="region of interest" description="Disordered" evidence="1">
    <location>
        <begin position="118"/>
        <end position="142"/>
    </location>
</feature>
<reference evidence="3" key="2">
    <citation type="submission" date="2018-05" db="EMBL/GenBank/DDBJ databases">
        <title>OmerRS3 (Oryza meridionalis Reference Sequence Version 3).</title>
        <authorList>
            <person name="Zhang J."/>
            <person name="Kudrna D."/>
            <person name="Lee S."/>
            <person name="Talag J."/>
            <person name="Welchert J."/>
            <person name="Wing R.A."/>
        </authorList>
    </citation>
    <scope>NUCLEOTIDE SEQUENCE [LARGE SCALE GENOMIC DNA]</scope>
    <source>
        <strain evidence="3">cv. OR44</strain>
    </source>
</reference>
<dbReference type="HOGENOM" id="CLU_1689503_0_0_1"/>
<evidence type="ECO:0000313" key="4">
    <source>
        <dbReference type="Proteomes" id="UP000008021"/>
    </source>
</evidence>
<organism evidence="3">
    <name type="scientific">Oryza meridionalis</name>
    <dbReference type="NCBI Taxonomy" id="40149"/>
    <lineage>
        <taxon>Eukaryota</taxon>
        <taxon>Viridiplantae</taxon>
        <taxon>Streptophyta</taxon>
        <taxon>Embryophyta</taxon>
        <taxon>Tracheophyta</taxon>
        <taxon>Spermatophyta</taxon>
        <taxon>Magnoliopsida</taxon>
        <taxon>Liliopsida</taxon>
        <taxon>Poales</taxon>
        <taxon>Poaceae</taxon>
        <taxon>BOP clade</taxon>
        <taxon>Oryzoideae</taxon>
        <taxon>Oryzeae</taxon>
        <taxon>Oryzinae</taxon>
        <taxon>Oryza</taxon>
    </lineage>
</organism>
<evidence type="ECO:0000256" key="2">
    <source>
        <dbReference type="SAM" id="SignalP"/>
    </source>
</evidence>
<sequence length="156" mass="17606">MGQAHVLSPPLSLSLFVLLSLTTPPHDRTSKWRGWRRRWRRRFLPPTQVVVIKTSEAERRFPACLGNRKMDAVDKLVVRFHFNGEFLFDGKKTCYVNGCEALSYIDRKKVSLNEIRGQAKEHSGAGDTGHKGVGSGSRPTKSNKELMTIFGSAFFV</sequence>
<dbReference type="Gramene" id="OMERI03G29170.1">
    <property type="protein sequence ID" value="OMERI03G29170.1"/>
    <property type="gene ID" value="OMERI03G29170"/>
</dbReference>
<reference evidence="3" key="1">
    <citation type="submission" date="2015-04" db="UniProtKB">
        <authorList>
            <consortium name="EnsemblPlants"/>
        </authorList>
    </citation>
    <scope>IDENTIFICATION</scope>
</reference>
<proteinExistence type="predicted"/>
<protein>
    <recommendedName>
        <fullName evidence="5">Phytocyanin domain-containing protein</fullName>
    </recommendedName>
</protein>
<name>A0A0E0D5W8_9ORYZ</name>